<evidence type="ECO:0000256" key="9">
    <source>
        <dbReference type="ARBA" id="ARBA00064679"/>
    </source>
</evidence>
<name>A0A131Z1L4_RHIAP</name>
<dbReference type="PANTHER" id="PTHR45779:SF7">
    <property type="entry name" value="PEPTIDYLPROLYL ISOMERASE"/>
    <property type="match status" value="1"/>
</dbReference>
<accession>A0A131Z1L4</accession>
<dbReference type="GO" id="GO:0005783">
    <property type="term" value="C:endoplasmic reticulum"/>
    <property type="evidence" value="ECO:0007669"/>
    <property type="project" value="UniProtKB-SubCell"/>
</dbReference>
<feature type="domain" description="PPIase FKBP-type" evidence="12">
    <location>
        <begin position="55"/>
        <end position="143"/>
    </location>
</feature>
<evidence type="ECO:0000259" key="12">
    <source>
        <dbReference type="PROSITE" id="PS50059"/>
    </source>
</evidence>
<comment type="similarity">
    <text evidence="8">Belongs to the FKBP-type PPIase family. FKBP2 subfamily.</text>
</comment>
<evidence type="ECO:0000256" key="3">
    <source>
        <dbReference type="ARBA" id="ARBA00004240"/>
    </source>
</evidence>
<dbReference type="EC" id="5.2.1.8" evidence="10"/>
<evidence type="ECO:0000256" key="1">
    <source>
        <dbReference type="ARBA" id="ARBA00000971"/>
    </source>
</evidence>
<reference evidence="13" key="1">
    <citation type="journal article" date="2016" name="Ticks Tick Borne Dis.">
        <title>De novo assembly and annotation of the salivary gland transcriptome of Rhipicephalus appendiculatus male and female ticks during blood feeding.</title>
        <authorList>
            <person name="de Castro M.H."/>
            <person name="de Klerk D."/>
            <person name="Pienaar R."/>
            <person name="Latif A.A."/>
            <person name="Rees D.J."/>
            <person name="Mans B.J."/>
        </authorList>
    </citation>
    <scope>NUCLEOTIDE SEQUENCE</scope>
    <source>
        <tissue evidence="13">Salivary glands</tissue>
    </source>
</reference>
<keyword evidence="7 10" id="KW-0413">Isomerase</keyword>
<comment type="subcellular location">
    <subcellularLocation>
        <location evidence="3">Endoplasmic reticulum</location>
    </subcellularLocation>
</comment>
<comment type="function">
    <text evidence="2">PPIases accelerate the folding of proteins. It catalyzes the cis-trans isomerization of proline imidic peptide bonds in oligopeptides.</text>
</comment>
<dbReference type="GO" id="GO:0003755">
    <property type="term" value="F:peptidyl-prolyl cis-trans isomerase activity"/>
    <property type="evidence" value="ECO:0007669"/>
    <property type="project" value="UniProtKB-KW"/>
</dbReference>
<evidence type="ECO:0000256" key="6">
    <source>
        <dbReference type="ARBA" id="ARBA00023110"/>
    </source>
</evidence>
<protein>
    <recommendedName>
        <fullName evidence="10">peptidylprolyl isomerase</fullName>
        <ecNumber evidence="10">5.2.1.8</ecNumber>
    </recommendedName>
</protein>
<comment type="catalytic activity">
    <reaction evidence="1 10">
        <text>[protein]-peptidylproline (omega=180) = [protein]-peptidylproline (omega=0)</text>
        <dbReference type="Rhea" id="RHEA:16237"/>
        <dbReference type="Rhea" id="RHEA-COMP:10747"/>
        <dbReference type="Rhea" id="RHEA-COMP:10748"/>
        <dbReference type="ChEBI" id="CHEBI:83833"/>
        <dbReference type="ChEBI" id="CHEBI:83834"/>
        <dbReference type="EC" id="5.2.1.8"/>
    </reaction>
</comment>
<keyword evidence="5" id="KW-0256">Endoplasmic reticulum</keyword>
<dbReference type="InterPro" id="IPR046357">
    <property type="entry name" value="PPIase_dom_sf"/>
</dbReference>
<dbReference type="InterPro" id="IPR044609">
    <property type="entry name" value="FKBP2/11"/>
</dbReference>
<dbReference type="PANTHER" id="PTHR45779">
    <property type="entry name" value="PEPTIDYLPROLYL ISOMERASE"/>
    <property type="match status" value="1"/>
</dbReference>
<evidence type="ECO:0000256" key="10">
    <source>
        <dbReference type="PROSITE-ProRule" id="PRU00277"/>
    </source>
</evidence>
<evidence type="ECO:0000256" key="5">
    <source>
        <dbReference type="ARBA" id="ARBA00022824"/>
    </source>
</evidence>
<dbReference type="FunFam" id="3.10.50.40:FF:000016">
    <property type="entry name" value="Peptidylprolyl isomerase"/>
    <property type="match status" value="1"/>
</dbReference>
<feature type="signal peptide" evidence="11">
    <location>
        <begin position="1"/>
        <end position="24"/>
    </location>
</feature>
<evidence type="ECO:0000256" key="7">
    <source>
        <dbReference type="ARBA" id="ARBA00023235"/>
    </source>
</evidence>
<dbReference type="Gene3D" id="3.10.50.40">
    <property type="match status" value="1"/>
</dbReference>
<dbReference type="EMBL" id="GEDV01004526">
    <property type="protein sequence ID" value="JAP84031.1"/>
    <property type="molecule type" value="Transcribed_RNA"/>
</dbReference>
<dbReference type="AlphaFoldDB" id="A0A131Z1L4"/>
<dbReference type="Pfam" id="PF00254">
    <property type="entry name" value="FKBP_C"/>
    <property type="match status" value="1"/>
</dbReference>
<evidence type="ECO:0000256" key="4">
    <source>
        <dbReference type="ARBA" id="ARBA00022729"/>
    </source>
</evidence>
<dbReference type="PROSITE" id="PS50059">
    <property type="entry name" value="FKBP_PPIASE"/>
    <property type="match status" value="1"/>
</dbReference>
<proteinExistence type="inferred from homology"/>
<dbReference type="InterPro" id="IPR001179">
    <property type="entry name" value="PPIase_FKBP_dom"/>
</dbReference>
<keyword evidence="4 11" id="KW-0732">Signal</keyword>
<keyword evidence="6 10" id="KW-0697">Rotamase</keyword>
<sequence length="148" mass="15896">MVRFGLVACLSVLAASSAIVAVSATSESSGGGNSKRLQIGVKRRVEKCDARSRKGDVLHMHYRGTLEDGTEFDSSYNRGEPLTFTLGSGQVIRGWDQGLLAMCVGEKRKLVIPPDLAYGSRGAPPTIPGDATLTFEVELVKIDRKTEL</sequence>
<feature type="chain" id="PRO_5007286411" description="peptidylprolyl isomerase" evidence="11">
    <location>
        <begin position="25"/>
        <end position="148"/>
    </location>
</feature>
<evidence type="ECO:0000313" key="13">
    <source>
        <dbReference type="EMBL" id="JAP84031.1"/>
    </source>
</evidence>
<comment type="subunit">
    <text evidence="9">Interacts with ARFGEF1/BIG1 and the C-terminal of EPB41L2.</text>
</comment>
<evidence type="ECO:0000256" key="11">
    <source>
        <dbReference type="SAM" id="SignalP"/>
    </source>
</evidence>
<evidence type="ECO:0000256" key="8">
    <source>
        <dbReference type="ARBA" id="ARBA00024206"/>
    </source>
</evidence>
<evidence type="ECO:0000256" key="2">
    <source>
        <dbReference type="ARBA" id="ARBA00002388"/>
    </source>
</evidence>
<dbReference type="SUPFAM" id="SSF54534">
    <property type="entry name" value="FKBP-like"/>
    <property type="match status" value="1"/>
</dbReference>
<organism evidence="13">
    <name type="scientific">Rhipicephalus appendiculatus</name>
    <name type="common">Brown ear tick</name>
    <dbReference type="NCBI Taxonomy" id="34631"/>
    <lineage>
        <taxon>Eukaryota</taxon>
        <taxon>Metazoa</taxon>
        <taxon>Ecdysozoa</taxon>
        <taxon>Arthropoda</taxon>
        <taxon>Chelicerata</taxon>
        <taxon>Arachnida</taxon>
        <taxon>Acari</taxon>
        <taxon>Parasitiformes</taxon>
        <taxon>Ixodida</taxon>
        <taxon>Ixodoidea</taxon>
        <taxon>Ixodidae</taxon>
        <taxon>Rhipicephalinae</taxon>
        <taxon>Rhipicephalus</taxon>
        <taxon>Rhipicephalus</taxon>
    </lineage>
</organism>